<evidence type="ECO:0000256" key="3">
    <source>
        <dbReference type="ARBA" id="ARBA00022806"/>
    </source>
</evidence>
<dbReference type="InterPro" id="IPR003840">
    <property type="entry name" value="DNA_helicase_dom"/>
</dbReference>
<name>A0A5P9U7I6_9BETA</name>
<dbReference type="EMBL" id="KY315527">
    <property type="protein sequence ID" value="QFW55125.1"/>
    <property type="molecule type" value="Genomic_DNA"/>
</dbReference>
<organism evidence="6">
    <name type="scientific">Human betaherpesvirus 6</name>
    <dbReference type="NCBI Taxonomy" id="10368"/>
    <lineage>
        <taxon>Viruses</taxon>
        <taxon>Duplodnaviria</taxon>
        <taxon>Heunggongvirae</taxon>
        <taxon>Peploviricota</taxon>
        <taxon>Herviviricetes</taxon>
        <taxon>Herpesvirales</taxon>
        <taxon>Orthoherpesviridae</taxon>
        <taxon>Betaherpesvirinae</taxon>
        <taxon>Roseolovirus</taxon>
    </lineage>
</organism>
<evidence type="ECO:0000256" key="1">
    <source>
        <dbReference type="ARBA" id="ARBA00022741"/>
    </source>
</evidence>
<reference evidence="6" key="1">
    <citation type="journal article" date="2018" name="BMC Genomics">
        <title>Comparative genomic, transcriptomic, and proteomic reannotation of human herpesvirus 6.</title>
        <authorList>
            <person name="Greninger A.L."/>
            <person name="Knudsen G.M."/>
            <person name="Roychoudhury P."/>
            <person name="Hanson D.J."/>
            <person name="Sedlak R.H."/>
            <person name="Xie H."/>
            <person name="Guan J."/>
            <person name="Nguyen T."/>
            <person name="Peddu V."/>
            <person name="Boeckh M."/>
            <person name="Huang M.L."/>
            <person name="Cook L."/>
            <person name="Depledge D.P."/>
            <person name="Zerr D.M."/>
            <person name="Koelle D.M."/>
            <person name="Gantt S."/>
            <person name="Yoshikawa T."/>
            <person name="Caserta M."/>
            <person name="Hill J.A."/>
            <person name="Jerome K.R."/>
        </authorList>
    </citation>
    <scope>NUCLEOTIDE SEQUENCE</scope>
    <source>
        <strain evidence="6">HP8H1</strain>
    </source>
</reference>
<evidence type="ECO:0000259" key="5">
    <source>
        <dbReference type="Pfam" id="PF02689"/>
    </source>
</evidence>
<keyword evidence="3" id="KW-0347">Helicase</keyword>
<sequence length="40" mass="4508">MLTYAIPANNYTLEGYTNDNVVHLGTDKQLPQILYKKGLP</sequence>
<keyword evidence="4" id="KW-0067">ATP-binding</keyword>
<evidence type="ECO:0000256" key="4">
    <source>
        <dbReference type="ARBA" id="ARBA00022840"/>
    </source>
</evidence>
<dbReference type="GO" id="GO:0016787">
    <property type="term" value="F:hydrolase activity"/>
    <property type="evidence" value="ECO:0007669"/>
    <property type="project" value="UniProtKB-KW"/>
</dbReference>
<feature type="domain" description="DNA replication helicase" evidence="5">
    <location>
        <begin position="1"/>
        <end position="40"/>
    </location>
</feature>
<dbReference type="Pfam" id="PF02689">
    <property type="entry name" value="Herpes_Helicase"/>
    <property type="match status" value="1"/>
</dbReference>
<evidence type="ECO:0000256" key="2">
    <source>
        <dbReference type="ARBA" id="ARBA00022801"/>
    </source>
</evidence>
<dbReference type="GO" id="GO:0004386">
    <property type="term" value="F:helicase activity"/>
    <property type="evidence" value="ECO:0007669"/>
    <property type="project" value="UniProtKB-KW"/>
</dbReference>
<proteinExistence type="predicted"/>
<evidence type="ECO:0000313" key="6">
    <source>
        <dbReference type="EMBL" id="QFW55125.1"/>
    </source>
</evidence>
<protein>
    <recommendedName>
        <fullName evidence="5">DNA replication helicase domain-containing protein</fullName>
    </recommendedName>
</protein>
<keyword evidence="2" id="KW-0378">Hydrolase</keyword>
<keyword evidence="1" id="KW-0547">Nucleotide-binding</keyword>
<dbReference type="GO" id="GO:0005524">
    <property type="term" value="F:ATP binding"/>
    <property type="evidence" value="ECO:0007669"/>
    <property type="project" value="UniProtKB-KW"/>
</dbReference>
<accession>A0A5P9U7I6</accession>